<evidence type="ECO:0000313" key="5">
    <source>
        <dbReference type="EMBL" id="KFZ38488.1"/>
    </source>
</evidence>
<feature type="binding site" evidence="4">
    <location>
        <position position="73"/>
    </location>
    <ligand>
        <name>Zn(2+)</name>
        <dbReference type="ChEBI" id="CHEBI:29105"/>
    </ligand>
</feature>
<dbReference type="Proteomes" id="UP000029264">
    <property type="component" value="Unassembled WGS sequence"/>
</dbReference>
<dbReference type="AlphaFoldDB" id="A0A094LTG0"/>
<dbReference type="NCBIfam" id="NF001839">
    <property type="entry name" value="PRK00564.1"/>
    <property type="match status" value="1"/>
</dbReference>
<feature type="binding site" evidence="4">
    <location>
        <position position="89"/>
    </location>
    <ligand>
        <name>Zn(2+)</name>
        <dbReference type="ChEBI" id="CHEBI:29105"/>
    </ligand>
</feature>
<dbReference type="PIRSF" id="PIRSF004761">
    <property type="entry name" value="Hydrgn_mat_HypA"/>
    <property type="match status" value="1"/>
</dbReference>
<sequence>MHEFSIVSALINQCEELAAQHQAKGIARVAVKIGALSGVEPQLVKTAFDTFREDGICRGAELEMEIAPLTLDCQACGAHSVPDEIAYLCPACQSRDIKVSGGEEMLLMQLELIFD</sequence>
<feature type="binding site" evidence="4">
    <location>
        <position position="2"/>
    </location>
    <ligand>
        <name>Ni(2+)</name>
        <dbReference type="ChEBI" id="CHEBI:49786"/>
    </ligand>
</feature>
<name>A0A094LTG0_9GAMM</name>
<dbReference type="RefSeq" id="WP_037439717.1">
    <property type="nucleotide sequence ID" value="NZ_JPEO01000002.1"/>
</dbReference>
<dbReference type="GO" id="GO:0008270">
    <property type="term" value="F:zinc ion binding"/>
    <property type="evidence" value="ECO:0007669"/>
    <property type="project" value="UniProtKB-UniRule"/>
</dbReference>
<accession>A0A094LTG0</accession>
<gene>
    <name evidence="4" type="primary">hypA</name>
    <name evidence="5" type="ORF">HR45_03405</name>
</gene>
<evidence type="ECO:0000256" key="1">
    <source>
        <dbReference type="ARBA" id="ARBA00022596"/>
    </source>
</evidence>
<keyword evidence="3 4" id="KW-0862">Zinc</keyword>
<comment type="caution">
    <text evidence="5">The sequence shown here is derived from an EMBL/GenBank/DDBJ whole genome shotgun (WGS) entry which is preliminary data.</text>
</comment>
<evidence type="ECO:0000256" key="3">
    <source>
        <dbReference type="ARBA" id="ARBA00022833"/>
    </source>
</evidence>
<dbReference type="GO" id="GO:0016151">
    <property type="term" value="F:nickel cation binding"/>
    <property type="evidence" value="ECO:0007669"/>
    <property type="project" value="UniProtKB-UniRule"/>
</dbReference>
<dbReference type="HAMAP" id="MF_00213">
    <property type="entry name" value="HypA_HybF"/>
    <property type="match status" value="1"/>
</dbReference>
<proteinExistence type="inferred from homology"/>
<evidence type="ECO:0000256" key="2">
    <source>
        <dbReference type="ARBA" id="ARBA00022723"/>
    </source>
</evidence>
<comment type="function">
    <text evidence="4">Involved in the maturation of [NiFe] hydrogenases. Required for nickel insertion into the metal center of the hydrogenase.</text>
</comment>
<comment type="similarity">
    <text evidence="4">Belongs to the HypA/HybF family.</text>
</comment>
<evidence type="ECO:0000313" key="6">
    <source>
        <dbReference type="Proteomes" id="UP000029264"/>
    </source>
</evidence>
<dbReference type="PANTHER" id="PTHR34535:SF3">
    <property type="entry name" value="HYDROGENASE MATURATION FACTOR HYPA"/>
    <property type="match status" value="1"/>
</dbReference>
<dbReference type="NCBIfam" id="TIGR00100">
    <property type="entry name" value="hypA"/>
    <property type="match status" value="1"/>
</dbReference>
<reference evidence="5 6" key="1">
    <citation type="submission" date="2014-06" db="EMBL/GenBank/DDBJ databases">
        <title>Shewanella sp. YQH10.</title>
        <authorList>
            <person name="Liu Y."/>
            <person name="Zeng R."/>
        </authorList>
    </citation>
    <scope>NUCLEOTIDE SEQUENCE [LARGE SCALE GENOMIC DNA]</scope>
    <source>
        <strain evidence="5 6">YQH10</strain>
    </source>
</reference>
<dbReference type="OrthoDB" id="288014at2"/>
<feature type="binding site" evidence="4">
    <location>
        <position position="76"/>
    </location>
    <ligand>
        <name>Zn(2+)</name>
        <dbReference type="ChEBI" id="CHEBI:29105"/>
    </ligand>
</feature>
<keyword evidence="2 4" id="KW-0479">Metal-binding</keyword>
<dbReference type="EMBL" id="JPEO01000002">
    <property type="protein sequence ID" value="KFZ38488.1"/>
    <property type="molecule type" value="Genomic_DNA"/>
</dbReference>
<dbReference type="STRING" id="1515746.HR45_03405"/>
<dbReference type="InterPro" id="IPR000688">
    <property type="entry name" value="HypA/HybF"/>
</dbReference>
<protein>
    <recommendedName>
        <fullName evidence="4">Hydrogenase maturation factor HypA</fullName>
    </recommendedName>
</protein>
<dbReference type="eggNOG" id="COG0375">
    <property type="taxonomic scope" value="Bacteria"/>
</dbReference>
<dbReference type="Gene3D" id="3.30.2320.80">
    <property type="match status" value="1"/>
</dbReference>
<organism evidence="5 6">
    <name type="scientific">Shewanella mangrovi</name>
    <dbReference type="NCBI Taxonomy" id="1515746"/>
    <lineage>
        <taxon>Bacteria</taxon>
        <taxon>Pseudomonadati</taxon>
        <taxon>Pseudomonadota</taxon>
        <taxon>Gammaproteobacteria</taxon>
        <taxon>Alteromonadales</taxon>
        <taxon>Shewanellaceae</taxon>
        <taxon>Shewanella</taxon>
    </lineage>
</organism>
<keyword evidence="6" id="KW-1185">Reference proteome</keyword>
<keyword evidence="1 4" id="KW-0533">Nickel</keyword>
<dbReference type="GO" id="GO:0051604">
    <property type="term" value="P:protein maturation"/>
    <property type="evidence" value="ECO:0007669"/>
    <property type="project" value="InterPro"/>
</dbReference>
<feature type="binding site" evidence="4">
    <location>
        <position position="92"/>
    </location>
    <ligand>
        <name>Zn(2+)</name>
        <dbReference type="ChEBI" id="CHEBI:29105"/>
    </ligand>
</feature>
<evidence type="ECO:0000256" key="4">
    <source>
        <dbReference type="HAMAP-Rule" id="MF_00213"/>
    </source>
</evidence>
<dbReference type="Pfam" id="PF01155">
    <property type="entry name" value="HypA"/>
    <property type="match status" value="1"/>
</dbReference>
<dbReference type="PANTHER" id="PTHR34535">
    <property type="entry name" value="HYDROGENASE MATURATION FACTOR HYPA"/>
    <property type="match status" value="1"/>
</dbReference>